<dbReference type="Proteomes" id="UP000825591">
    <property type="component" value="Chromosome"/>
</dbReference>
<dbReference type="SUPFAM" id="SSF56349">
    <property type="entry name" value="DNA breaking-rejoining enzymes"/>
    <property type="match status" value="1"/>
</dbReference>
<sequence>MSIRTTNAVLKAYDVLIAQPVSANGLSPAERDAIVISAIVNEDGETFVLSRFGDAQWDLRPFFDQANIAHSYKFINWDMGMPRALIDDCKAVAYAWFKRGMPRSKPPIARGITTFAVVSVMPFVRWLNNLGVSSFADVRPIHVSNYVHHCKYELKLRPLPLYGRLRVIDFLWVFSVDTMFPIQSYPWGNSTLWRICGVANVKGLGAATKNVGRTDIIPHDEQSRIFNYCESIVREMKAELAVNGIGYHPSDERMAIRCRDAVLYIVSITSGMRNDEAIGIEVGAWRKELRNGINFCWVTTVEHKTGKGQVEYLVPELTIEALSLLAKYSAPIRKELDEEIRQLASNRDFSYSTEHLLRLEKARKDANKLFLGRNTQGGKVQESHHVEALSGQASNAAFDRIAKAAGSDWPLRTHQCRRTYARCFVESRMGRTSLIYLKWQFKHSSMSMTQLYASNPQQDLTLFDEIFQQMTEFKIDLIESWLDDQPLAGGAGEKIVELRAIPIKDRAALLAQTAPHANIRATGHGWCIATERGCGGAGLYEATRCPGCKNSVIDEVFASTWQDIYIQQRELIKIEDAGPAVRQRAERDLQVALDVITGKRIKWLILPLHESETDRHLIGLSG</sequence>
<dbReference type="Pfam" id="PF00589">
    <property type="entry name" value="Phage_integrase"/>
    <property type="match status" value="1"/>
</dbReference>
<name>A0ABX9AWJ8_9PSED</name>
<evidence type="ECO:0000313" key="4">
    <source>
        <dbReference type="Proteomes" id="UP000825591"/>
    </source>
</evidence>
<keyword evidence="1" id="KW-0233">DNA recombination</keyword>
<evidence type="ECO:0000256" key="1">
    <source>
        <dbReference type="ARBA" id="ARBA00023172"/>
    </source>
</evidence>
<evidence type="ECO:0000313" key="3">
    <source>
        <dbReference type="EMBL" id="QZP25467.1"/>
    </source>
</evidence>
<dbReference type="EMBL" id="CP081966">
    <property type="protein sequence ID" value="QZP25467.1"/>
    <property type="molecule type" value="Genomic_DNA"/>
</dbReference>
<proteinExistence type="predicted"/>
<dbReference type="Gene3D" id="1.10.443.10">
    <property type="entry name" value="Intergrase catalytic core"/>
    <property type="match status" value="1"/>
</dbReference>
<dbReference type="InterPro" id="IPR011010">
    <property type="entry name" value="DNA_brk_join_enz"/>
</dbReference>
<dbReference type="InterPro" id="IPR002104">
    <property type="entry name" value="Integrase_catalytic"/>
</dbReference>
<protein>
    <submittedName>
        <fullName evidence="3">Tyrosine-type recombinase/integrase</fullName>
    </submittedName>
</protein>
<accession>A0ABX9AWJ8</accession>
<dbReference type="PROSITE" id="PS51898">
    <property type="entry name" value="TYR_RECOMBINASE"/>
    <property type="match status" value="1"/>
</dbReference>
<dbReference type="InterPro" id="IPR013762">
    <property type="entry name" value="Integrase-like_cat_sf"/>
</dbReference>
<gene>
    <name evidence="3" type="ORF">K5H97_22020</name>
</gene>
<reference evidence="3 4" key="1">
    <citation type="submission" date="2021-08" db="EMBL/GenBank/DDBJ databases">
        <title>Bactericidal Effect of Pseudomonas oryziphila sp. nov., a novel Pseudomonas Species Against Xanthomonas oryzae Reduces Disease Severity of Bacterial Leaf Streak of Rice.</title>
        <authorList>
            <person name="Yang R."/>
            <person name="Li S."/>
            <person name="Li Y."/>
            <person name="Yan Y."/>
            <person name="Fang Y."/>
            <person name="Zou L."/>
            <person name="Chen G."/>
        </authorList>
    </citation>
    <scope>NUCLEOTIDE SEQUENCE [LARGE SCALE GENOMIC DNA]</scope>
    <source>
        <strain evidence="3 4">DSM 17497</strain>
    </source>
</reference>
<keyword evidence="4" id="KW-1185">Reference proteome</keyword>
<evidence type="ECO:0000259" key="2">
    <source>
        <dbReference type="PROSITE" id="PS51898"/>
    </source>
</evidence>
<organism evidence="3 4">
    <name type="scientific">Pseudomonas mosselii</name>
    <dbReference type="NCBI Taxonomy" id="78327"/>
    <lineage>
        <taxon>Bacteria</taxon>
        <taxon>Pseudomonadati</taxon>
        <taxon>Pseudomonadota</taxon>
        <taxon>Gammaproteobacteria</taxon>
        <taxon>Pseudomonadales</taxon>
        <taxon>Pseudomonadaceae</taxon>
        <taxon>Pseudomonas</taxon>
    </lineage>
</organism>
<feature type="domain" description="Tyr recombinase" evidence="2">
    <location>
        <begin position="212"/>
        <end position="465"/>
    </location>
</feature>